<feature type="domain" description="Bro-N" evidence="1">
    <location>
        <begin position="1"/>
        <end position="108"/>
    </location>
</feature>
<reference evidence="2" key="2">
    <citation type="journal article" date="2023" name="Commun. Biol.">
        <title>Suspicions of two bridgehead invasions of Xylella fastidiosa subsp. multiplex in France.</title>
        <authorList>
            <person name="Dupas E."/>
            <person name="Durand K."/>
            <person name="Rieux A."/>
            <person name="Briand M."/>
            <person name="Pruvost O."/>
            <person name="Cunty A."/>
            <person name="Denance N."/>
            <person name="Donnadieu C."/>
            <person name="Legendre B."/>
            <person name="Lopez-Roques C."/>
            <person name="Cesbron S."/>
            <person name="Ravigne V."/>
            <person name="Jacques M.A."/>
        </authorList>
    </citation>
    <scope>NUCLEOTIDE SEQUENCE</scope>
    <source>
        <strain evidence="2">CFBP8070</strain>
    </source>
</reference>
<dbReference type="EMBL" id="JAJKGN010000001">
    <property type="protein sequence ID" value="MDC6407394.1"/>
    <property type="molecule type" value="Genomic_DNA"/>
</dbReference>
<evidence type="ECO:0000313" key="3">
    <source>
        <dbReference type="Proteomes" id="UP001220702"/>
    </source>
</evidence>
<dbReference type="PANTHER" id="PTHR36180:SF2">
    <property type="entry name" value="BRO FAMILY PROTEIN"/>
    <property type="match status" value="1"/>
</dbReference>
<evidence type="ECO:0000313" key="2">
    <source>
        <dbReference type="EMBL" id="MDC6407394.1"/>
    </source>
</evidence>
<gene>
    <name evidence="2" type="ORF">LOK82_01345</name>
</gene>
<reference evidence="2" key="1">
    <citation type="submission" date="2021-11" db="EMBL/GenBank/DDBJ databases">
        <authorList>
            <person name="Denance N."/>
            <person name="Briand M."/>
            <person name="Dupas E."/>
            <person name="Durand K."/>
            <person name="Legendre B."/>
            <person name="Cunty A."/>
            <person name="Donnadieu C."/>
            <person name="Lopez Roques C."/>
            <person name="Cesbron S."/>
            <person name="Jacques M.A."/>
        </authorList>
    </citation>
    <scope>NUCLEOTIDE SEQUENCE</scope>
    <source>
        <strain evidence="2">CFBP8070</strain>
    </source>
</reference>
<proteinExistence type="predicted"/>
<evidence type="ECO:0000259" key="1">
    <source>
        <dbReference type="PROSITE" id="PS51750"/>
    </source>
</evidence>
<dbReference type="PANTHER" id="PTHR36180">
    <property type="entry name" value="DNA-BINDING PROTEIN-RELATED-RELATED"/>
    <property type="match status" value="1"/>
</dbReference>
<dbReference type="PROSITE" id="PS51750">
    <property type="entry name" value="BRO_N"/>
    <property type="match status" value="1"/>
</dbReference>
<dbReference type="RefSeq" id="WP_154415272.1">
    <property type="nucleotide sequence ID" value="NZ_VDDF01000182.1"/>
</dbReference>
<accession>A0AAW6HSG8</accession>
<protein>
    <submittedName>
        <fullName evidence="2">Bro-N domain-containing protein</fullName>
    </submittedName>
</protein>
<dbReference type="AlphaFoldDB" id="A0AAW6HSG8"/>
<dbReference type="SMART" id="SM01040">
    <property type="entry name" value="Bro-N"/>
    <property type="match status" value="1"/>
</dbReference>
<organism evidence="2 3">
    <name type="scientific">Xylella fastidiosa subsp. multiplex</name>
    <dbReference type="NCBI Taxonomy" id="644357"/>
    <lineage>
        <taxon>Bacteria</taxon>
        <taxon>Pseudomonadati</taxon>
        <taxon>Pseudomonadota</taxon>
        <taxon>Gammaproteobacteria</taxon>
        <taxon>Lysobacterales</taxon>
        <taxon>Lysobacteraceae</taxon>
        <taxon>Xylella</taxon>
    </lineage>
</organism>
<name>A0AAW6HSG8_XYLFS</name>
<dbReference type="Proteomes" id="UP001220702">
    <property type="component" value="Unassembled WGS sequence"/>
</dbReference>
<sequence>MSQSIIPFDFNSHTVRIVMRDGNPWFVAKDVMDALDYAETSNPARVTEHIPSEWKGVNPIHTLGGEQKLLCLAEPGLYFFLGRSDKPKALPFQKWLAGEVLPSIRKTGEYTVNPDLEYDQMRSYSKDRKQMEALNTAHSRWISDVRRALESAGIKEPEFPKELEDSKAIATSALVELLRWHRWILDFGPDFRLRLTPVTLHTNFLTSDEVADWVRHPTFPSKHLPDIAKVAIERMSKAFSEKAIGPHMEQAAQKGMGNASRHL</sequence>
<dbReference type="InterPro" id="IPR003497">
    <property type="entry name" value="BRO_N_domain"/>
</dbReference>
<dbReference type="Pfam" id="PF02498">
    <property type="entry name" value="Bro-N"/>
    <property type="match status" value="1"/>
</dbReference>
<comment type="caution">
    <text evidence="2">The sequence shown here is derived from an EMBL/GenBank/DDBJ whole genome shotgun (WGS) entry which is preliminary data.</text>
</comment>